<feature type="transmembrane region" description="Helical" evidence="10">
    <location>
        <begin position="200"/>
        <end position="224"/>
    </location>
</feature>
<feature type="region of interest" description="Disordered" evidence="9">
    <location>
        <begin position="1"/>
        <end position="41"/>
    </location>
</feature>
<dbReference type="NCBIfam" id="TIGR00728">
    <property type="entry name" value="OPT_sfam"/>
    <property type="match status" value="1"/>
</dbReference>
<evidence type="ECO:0000256" key="5">
    <source>
        <dbReference type="ARBA" id="ARBA00022856"/>
    </source>
</evidence>
<evidence type="ECO:0000256" key="2">
    <source>
        <dbReference type="ARBA" id="ARBA00008807"/>
    </source>
</evidence>
<dbReference type="InterPro" id="IPR004813">
    <property type="entry name" value="OPT"/>
</dbReference>
<evidence type="ECO:0000256" key="10">
    <source>
        <dbReference type="SAM" id="Phobius"/>
    </source>
</evidence>
<feature type="transmembrane region" description="Helical" evidence="10">
    <location>
        <begin position="488"/>
        <end position="508"/>
    </location>
</feature>
<dbReference type="PANTHER" id="PTHR22601">
    <property type="entry name" value="ISP4 LIKE PROTEIN"/>
    <property type="match status" value="1"/>
</dbReference>
<evidence type="ECO:0000256" key="7">
    <source>
        <dbReference type="ARBA" id="ARBA00022989"/>
    </source>
</evidence>
<evidence type="ECO:0000313" key="11">
    <source>
        <dbReference type="EMBL" id="CZR53587.1"/>
    </source>
</evidence>
<protein>
    <submittedName>
        <fullName evidence="11">Probable oligopeptide transporter 4</fullName>
    </submittedName>
</protein>
<feature type="transmembrane region" description="Helical" evidence="10">
    <location>
        <begin position="230"/>
        <end position="251"/>
    </location>
</feature>
<reference evidence="11 12" key="1">
    <citation type="submission" date="2016-03" db="EMBL/GenBank/DDBJ databases">
        <authorList>
            <person name="Ploux O."/>
        </authorList>
    </citation>
    <scope>NUCLEOTIDE SEQUENCE [LARGE SCALE GENOMIC DNA]</scope>
    <source>
        <strain evidence="11 12">UAMH 11012</strain>
    </source>
</reference>
<feature type="compositionally biased region" description="Polar residues" evidence="9">
    <location>
        <begin position="1"/>
        <end position="10"/>
    </location>
</feature>
<dbReference type="EMBL" id="FJOG01000004">
    <property type="protein sequence ID" value="CZR53587.1"/>
    <property type="molecule type" value="Genomic_DNA"/>
</dbReference>
<dbReference type="AlphaFoldDB" id="A0A1L7WLD2"/>
<dbReference type="GO" id="GO:0016020">
    <property type="term" value="C:membrane"/>
    <property type="evidence" value="ECO:0007669"/>
    <property type="project" value="UniProtKB-SubCell"/>
</dbReference>
<feature type="transmembrane region" description="Helical" evidence="10">
    <location>
        <begin position="300"/>
        <end position="318"/>
    </location>
</feature>
<sequence length="790" mass="88006">MSEAAISSSVERPDRVDEKGLKMDDITSSPNEETDTDMENGHMKELEVDVAKILGEEGIEDIDGDDSPYPEVRAVVPAVDDQAIPVNTLRMWVLGFVFTMIGSGINQFFSLRYPSVHIVALVAQLLAYPFGVFLAKVLPLYTVNLGPLGKWCINPDRHFNIKEHTVITIMSNVSFGFGSADSTSTIQAVKAFYDFDVKPGFSVLIVLCCQLLGFGVAGLSSPWLVEPATIIWPGVLSNCALLSTLHSRANATANGWKISRLRFFMYVMVGAGVWYFFPGLMFTALSYFTWVCWIAPKNLVVNHLFGMVSGLGLSPITFDWSQVAYNTNPLLSPSWAALNVFAGFVVFFWIVTPGLYYSNTWYLAYLPICTADLYDNTAQVYNVTRVMNTDGSFNLKEYEAYSPGFLPATFAFVYGISFASLTAVPVHIYLWHWKQIKEAFAGRTKLDIHARLMRLYPRTPWYWYGAITAVMVVISMVMVHVYSTGLPVWAIVLATVIPAIYMIPCGIIQGITNVDANQLNVLAEFIGGYMFSGKPLANMIFKVLSTDVVGQGLYFAQDMKLGHYLKIPPRTLFFAQGSATILGALTQTGVTLWMLGNVNDICSADQSNGFTCPNGRTVFSSSVIWGAIGPARVYSIGKIYSGLLHFFWIGALMPVVTWVIWKYWKKADGSRREWISLINWPLIFVGTYNVPPATGINYSSWAMVNFIFNHWIKRKFYAWWAKYNYVMAAALDTGLALSAIIIFFCITYPGGVFPDWWGNNVYLNTADGQALPWLPLPESGMFGPANGTWH</sequence>
<organism evidence="11 12">
    <name type="scientific">Phialocephala subalpina</name>
    <dbReference type="NCBI Taxonomy" id="576137"/>
    <lineage>
        <taxon>Eukaryota</taxon>
        <taxon>Fungi</taxon>
        <taxon>Dikarya</taxon>
        <taxon>Ascomycota</taxon>
        <taxon>Pezizomycotina</taxon>
        <taxon>Leotiomycetes</taxon>
        <taxon>Helotiales</taxon>
        <taxon>Mollisiaceae</taxon>
        <taxon>Phialocephala</taxon>
        <taxon>Phialocephala fortinii species complex</taxon>
    </lineage>
</organism>
<accession>A0A1L7WLD2</accession>
<keyword evidence="12" id="KW-1185">Reference proteome</keyword>
<comment type="similarity">
    <text evidence="2">Belongs to the oligopeptide OPT transporter family.</text>
</comment>
<gene>
    <name evidence="11" type="ORF">PAC_03467</name>
</gene>
<feature type="transmembrane region" description="Helical" evidence="10">
    <location>
        <begin position="330"/>
        <end position="351"/>
    </location>
</feature>
<evidence type="ECO:0000256" key="8">
    <source>
        <dbReference type="ARBA" id="ARBA00023136"/>
    </source>
</evidence>
<feature type="transmembrane region" description="Helical" evidence="10">
    <location>
        <begin position="91"/>
        <end position="109"/>
    </location>
</feature>
<feature type="transmembrane region" description="Helical" evidence="10">
    <location>
        <begin position="724"/>
        <end position="749"/>
    </location>
</feature>
<evidence type="ECO:0000256" key="9">
    <source>
        <dbReference type="SAM" id="MobiDB-lite"/>
    </source>
</evidence>
<keyword evidence="4 10" id="KW-0812">Transmembrane</keyword>
<keyword evidence="3" id="KW-0813">Transport</keyword>
<keyword evidence="5" id="KW-0571">Peptide transport</keyword>
<feature type="transmembrane region" description="Helical" evidence="10">
    <location>
        <begin position="461"/>
        <end position="482"/>
    </location>
</feature>
<comment type="subcellular location">
    <subcellularLocation>
        <location evidence="1">Membrane</location>
        <topology evidence="1">Multi-pass membrane protein</topology>
    </subcellularLocation>
</comment>
<evidence type="ECO:0000256" key="1">
    <source>
        <dbReference type="ARBA" id="ARBA00004141"/>
    </source>
</evidence>
<feature type="transmembrane region" description="Helical" evidence="10">
    <location>
        <begin position="639"/>
        <end position="661"/>
    </location>
</feature>
<feature type="transmembrane region" description="Helical" evidence="10">
    <location>
        <begin position="405"/>
        <end position="430"/>
    </location>
</feature>
<dbReference type="GO" id="GO:0035673">
    <property type="term" value="F:oligopeptide transmembrane transporter activity"/>
    <property type="evidence" value="ECO:0007669"/>
    <property type="project" value="InterPro"/>
</dbReference>
<keyword evidence="7 10" id="KW-1133">Transmembrane helix</keyword>
<evidence type="ECO:0000256" key="6">
    <source>
        <dbReference type="ARBA" id="ARBA00022927"/>
    </source>
</evidence>
<evidence type="ECO:0000313" key="12">
    <source>
        <dbReference type="Proteomes" id="UP000184330"/>
    </source>
</evidence>
<feature type="transmembrane region" description="Helical" evidence="10">
    <location>
        <begin position="696"/>
        <end position="712"/>
    </location>
</feature>
<dbReference type="NCBIfam" id="TIGR00727">
    <property type="entry name" value="ISP4_OPT"/>
    <property type="match status" value="1"/>
</dbReference>
<dbReference type="OrthoDB" id="9986677at2759"/>
<feature type="compositionally biased region" description="Basic and acidic residues" evidence="9">
    <location>
        <begin position="11"/>
        <end position="25"/>
    </location>
</feature>
<keyword evidence="8 10" id="KW-0472">Membrane</keyword>
<evidence type="ECO:0000256" key="4">
    <source>
        <dbReference type="ARBA" id="ARBA00022692"/>
    </source>
</evidence>
<dbReference type="InterPro" id="IPR004648">
    <property type="entry name" value="Oligpept_transpt"/>
</dbReference>
<dbReference type="GO" id="GO:0015031">
    <property type="term" value="P:protein transport"/>
    <property type="evidence" value="ECO:0007669"/>
    <property type="project" value="UniProtKB-KW"/>
</dbReference>
<proteinExistence type="inferred from homology"/>
<evidence type="ECO:0000256" key="3">
    <source>
        <dbReference type="ARBA" id="ARBA00022448"/>
    </source>
</evidence>
<dbReference type="Pfam" id="PF03169">
    <property type="entry name" value="OPT"/>
    <property type="match status" value="1"/>
</dbReference>
<feature type="transmembrane region" description="Helical" evidence="10">
    <location>
        <begin position="263"/>
        <end position="288"/>
    </location>
</feature>
<name>A0A1L7WLD2_9HELO</name>
<keyword evidence="6" id="KW-0653">Protein transport</keyword>
<dbReference type="Proteomes" id="UP000184330">
    <property type="component" value="Unassembled WGS sequence"/>
</dbReference>